<sequence>MRCRRGVYLLQSTVQKLKFPKKSASNLHTALMRGTIIYYKLNILELVMRSYLNLFIIMLVVVQCTGAYAYNVFFEDHFDDGVLDSSWIISYGDGATGWSYTESGSSLTVTNVTGGTAHPSVQLRYFIPTTVGEFYYRGVLSWSQADDSYSQISRFITNLVSAGFYDAFVTDRKNNYIYPGEPNNFVGDQLALSGSMTVEIARDADNLLTVEINDELISSRTVTTGLASIGMVFRADASLLFGEARVDEVYFAGTSTDPEWGVNPVPEPVSIVLLFSAFLSLILRTKK</sequence>
<name>A0A3A4QWH3_9BACT</name>
<dbReference type="AlphaFoldDB" id="A0A3A4QWH3"/>
<accession>A0A3A4QWH3</accession>
<evidence type="ECO:0000313" key="3">
    <source>
        <dbReference type="Proteomes" id="UP000266426"/>
    </source>
</evidence>
<keyword evidence="1" id="KW-0812">Transmembrane</keyword>
<organism evidence="2 3">
    <name type="scientific">Candidatus Auribacter fodinae</name>
    <dbReference type="NCBI Taxonomy" id="2093366"/>
    <lineage>
        <taxon>Bacteria</taxon>
        <taxon>Pseudomonadati</taxon>
        <taxon>Candidatus Auribacterota</taxon>
        <taxon>Candidatus Auribacteria</taxon>
        <taxon>Candidatus Auribacterales</taxon>
        <taxon>Candidatus Auribacteraceae</taxon>
        <taxon>Candidatus Auribacter</taxon>
    </lineage>
</organism>
<reference evidence="2 3" key="1">
    <citation type="journal article" date="2017" name="ISME J.">
        <title>Energy and carbon metabolisms in a deep terrestrial subsurface fluid microbial community.</title>
        <authorList>
            <person name="Momper L."/>
            <person name="Jungbluth S.P."/>
            <person name="Lee M.D."/>
            <person name="Amend J.P."/>
        </authorList>
    </citation>
    <scope>NUCLEOTIDE SEQUENCE [LARGE SCALE GENOMIC DNA]</scope>
    <source>
        <strain evidence="2">SURF_26</strain>
    </source>
</reference>
<gene>
    <name evidence="2" type="ORF">C4541_08885</name>
</gene>
<evidence type="ECO:0000313" key="2">
    <source>
        <dbReference type="EMBL" id="RJP58134.1"/>
    </source>
</evidence>
<keyword evidence="1" id="KW-1133">Transmembrane helix</keyword>
<proteinExistence type="predicted"/>
<dbReference type="Proteomes" id="UP000266426">
    <property type="component" value="Unassembled WGS sequence"/>
</dbReference>
<keyword evidence="1" id="KW-0472">Membrane</keyword>
<evidence type="ECO:0000256" key="1">
    <source>
        <dbReference type="SAM" id="Phobius"/>
    </source>
</evidence>
<protein>
    <submittedName>
        <fullName evidence="2">Uncharacterized protein</fullName>
    </submittedName>
</protein>
<feature type="transmembrane region" description="Helical" evidence="1">
    <location>
        <begin position="50"/>
        <end position="70"/>
    </location>
</feature>
<dbReference type="EMBL" id="QZJZ01000071">
    <property type="protein sequence ID" value="RJP58134.1"/>
    <property type="molecule type" value="Genomic_DNA"/>
</dbReference>
<comment type="caution">
    <text evidence="2">The sequence shown here is derived from an EMBL/GenBank/DDBJ whole genome shotgun (WGS) entry which is preliminary data.</text>
</comment>